<evidence type="ECO:0008006" key="2">
    <source>
        <dbReference type="Google" id="ProtNLM"/>
    </source>
</evidence>
<dbReference type="EMBL" id="HBGG01035052">
    <property type="protein sequence ID" value="CAD9216149.1"/>
    <property type="molecule type" value="Transcribed_RNA"/>
</dbReference>
<name>A0A7S1T3A1_9CHLO</name>
<sequence length="231" mass="25313">MTTTSNADRWSRGCGLGIGLSHHKNEYRLGVNIGNWTEDVPSVATQQATPLYPGAGFDGTTTQRASYGADGKYGPEAAEAGERRDLELKFSGDRSAKILIAHGPSDEPPTSCYATLNQLTLKEKTLDDPRVQTYLWNGNKLNDRNVPRDVTASNLTTTRKMQEWNDEDNYNMYATTSKLAQETVVGQYSKRETMRPAADGGQIAQVGRKAKGEMAASFKNPANKVGYRTAL</sequence>
<reference evidence="1" key="1">
    <citation type="submission" date="2021-01" db="EMBL/GenBank/DDBJ databases">
        <authorList>
            <person name="Corre E."/>
            <person name="Pelletier E."/>
            <person name="Niang G."/>
            <person name="Scheremetjew M."/>
            <person name="Finn R."/>
            <person name="Kale V."/>
            <person name="Holt S."/>
            <person name="Cochrane G."/>
            <person name="Meng A."/>
            <person name="Brown T."/>
            <person name="Cohen L."/>
        </authorList>
    </citation>
    <scope>NUCLEOTIDE SEQUENCE</scope>
    <source>
        <strain evidence="1">PLY429</strain>
    </source>
</reference>
<evidence type="ECO:0000313" key="1">
    <source>
        <dbReference type="EMBL" id="CAD9216149.1"/>
    </source>
</evidence>
<organism evidence="1">
    <name type="scientific">Tetraselmis chuii</name>
    <dbReference type="NCBI Taxonomy" id="63592"/>
    <lineage>
        <taxon>Eukaryota</taxon>
        <taxon>Viridiplantae</taxon>
        <taxon>Chlorophyta</taxon>
        <taxon>core chlorophytes</taxon>
        <taxon>Chlorodendrophyceae</taxon>
        <taxon>Chlorodendrales</taxon>
        <taxon>Chlorodendraceae</taxon>
        <taxon>Tetraselmis</taxon>
    </lineage>
</organism>
<protein>
    <recommendedName>
        <fullName evidence="2">Flagellar associated protein</fullName>
    </recommendedName>
</protein>
<proteinExistence type="predicted"/>
<dbReference type="AlphaFoldDB" id="A0A7S1T3A1"/>
<gene>
    <name evidence="1" type="ORF">TCHU04912_LOCUS18389</name>
</gene>
<accession>A0A7S1T3A1</accession>